<dbReference type="Pfam" id="PF12706">
    <property type="entry name" value="Lactamase_B_2"/>
    <property type="match status" value="1"/>
</dbReference>
<accession>A0A395JEV4</accession>
<feature type="domain" description="Metallo-beta-lactamase" evidence="1">
    <location>
        <begin position="246"/>
        <end position="381"/>
    </location>
</feature>
<keyword evidence="3" id="KW-1185">Reference proteome</keyword>
<protein>
    <submittedName>
        <fullName evidence="2">Phosphoribosyl 1,2-cyclic phosphodiesterase</fullName>
    </submittedName>
</protein>
<gene>
    <name evidence="2" type="ORF">DFR28_10921</name>
</gene>
<reference evidence="2 3" key="1">
    <citation type="submission" date="2018-06" db="EMBL/GenBank/DDBJ databases">
        <title>Genomic Encyclopedia of Type Strains, Phase IV (KMG-IV): sequencing the most valuable type-strain genomes for metagenomic binning, comparative biology and taxonomic classification.</title>
        <authorList>
            <person name="Goeker M."/>
        </authorList>
    </citation>
    <scope>NUCLEOTIDE SEQUENCE [LARGE SCALE GENOMIC DNA]</scope>
    <source>
        <strain evidence="2 3">DSM 24032</strain>
    </source>
</reference>
<dbReference type="Proteomes" id="UP000253083">
    <property type="component" value="Unassembled WGS sequence"/>
</dbReference>
<dbReference type="RefSeq" id="WP_113955871.1">
    <property type="nucleotide sequence ID" value="NZ_QNRT01000009.1"/>
</dbReference>
<dbReference type="EMBL" id="QNRT01000009">
    <property type="protein sequence ID" value="RBP47149.1"/>
    <property type="molecule type" value="Genomic_DNA"/>
</dbReference>
<name>A0A395JEV4_9GAMM</name>
<evidence type="ECO:0000259" key="1">
    <source>
        <dbReference type="Pfam" id="PF12706"/>
    </source>
</evidence>
<dbReference type="OrthoDB" id="9803916at2"/>
<dbReference type="PANTHER" id="PTHR42663:SF4">
    <property type="entry name" value="SLL1036 PROTEIN"/>
    <property type="match status" value="1"/>
</dbReference>
<dbReference type="Gene3D" id="3.60.15.10">
    <property type="entry name" value="Ribonuclease Z/Hydroxyacylglutathione hydrolase-like"/>
    <property type="match status" value="1"/>
</dbReference>
<dbReference type="InterPro" id="IPR001279">
    <property type="entry name" value="Metallo-B-lactamas"/>
</dbReference>
<sequence length="418" mass="47058">MAGDINNLRIHFYGVQGSGSVYPRRAERHLMRERTEVELLERVFALLKTQSTAESNQNNVAGNGSEAGSTAEALALAEILSAESIAPERIKSLWEKIAPPEAPSYGGWTSCFRLETSDGYDIVFDCGSGFRLCAQDLELKWSSQASRSLTIFGTHAHFDHTEGFDQADVCFNPANHIHVYGNASYLNALDHYLGVFSHKVDKSEPGRQTPLTYELMPADFEATELRDLSKDKSNKSSDELGASEADSVAQHIHDWNQPVWIGKTKIQAFEVFHPDPCLAYRIEHNGKVFVYCTDHELRHGPNPEYPPQVESVDAERRLREFAKDADVVYRDGQFLRAEYDGDKSLDSGIGTARRDWGHSCIEDVVEMAQACNIRRTYIGHHDPSRSWQEKVEIDEMLKQHCTDDQHIELAKGETVIDL</sequence>
<dbReference type="PANTHER" id="PTHR42663">
    <property type="entry name" value="HYDROLASE C777.06C-RELATED-RELATED"/>
    <property type="match status" value="1"/>
</dbReference>
<evidence type="ECO:0000313" key="2">
    <source>
        <dbReference type="EMBL" id="RBP47149.1"/>
    </source>
</evidence>
<proteinExistence type="predicted"/>
<dbReference type="AlphaFoldDB" id="A0A395JEV4"/>
<dbReference type="InParanoid" id="A0A395JEV4"/>
<organism evidence="2 3">
    <name type="scientific">Arenicella xantha</name>
    <dbReference type="NCBI Taxonomy" id="644221"/>
    <lineage>
        <taxon>Bacteria</taxon>
        <taxon>Pseudomonadati</taxon>
        <taxon>Pseudomonadota</taxon>
        <taxon>Gammaproteobacteria</taxon>
        <taxon>Arenicellales</taxon>
        <taxon>Arenicellaceae</taxon>
        <taxon>Arenicella</taxon>
    </lineage>
</organism>
<evidence type="ECO:0000313" key="3">
    <source>
        <dbReference type="Proteomes" id="UP000253083"/>
    </source>
</evidence>
<dbReference type="SUPFAM" id="SSF56281">
    <property type="entry name" value="Metallo-hydrolase/oxidoreductase"/>
    <property type="match status" value="1"/>
</dbReference>
<dbReference type="InterPro" id="IPR036866">
    <property type="entry name" value="RibonucZ/Hydroxyglut_hydro"/>
</dbReference>
<comment type="caution">
    <text evidence="2">The sequence shown here is derived from an EMBL/GenBank/DDBJ whole genome shotgun (WGS) entry which is preliminary data.</text>
</comment>